<evidence type="ECO:0000313" key="2">
    <source>
        <dbReference type="EMBL" id="KOY51209.1"/>
    </source>
</evidence>
<dbReference type="AlphaFoldDB" id="A0A0M9CFN9"/>
<comment type="caution">
    <text evidence="2">The sequence shown here is derived from an EMBL/GenBank/DDBJ whole genome shotgun (WGS) entry which is preliminary data.</text>
</comment>
<dbReference type="Proteomes" id="UP000183071">
    <property type="component" value="Unassembled WGS sequence"/>
</dbReference>
<dbReference type="OrthoDB" id="9786064at2"/>
<organism evidence="2 4">
    <name type="scientific">Polaribacter dokdonensis DSW-5</name>
    <dbReference type="NCBI Taxonomy" id="1300348"/>
    <lineage>
        <taxon>Bacteria</taxon>
        <taxon>Pseudomonadati</taxon>
        <taxon>Bacteroidota</taxon>
        <taxon>Flavobacteriia</taxon>
        <taxon>Flavobacteriales</taxon>
        <taxon>Flavobacteriaceae</taxon>
    </lineage>
</organism>
<feature type="transmembrane region" description="Helical" evidence="1">
    <location>
        <begin position="103"/>
        <end position="122"/>
    </location>
</feature>
<dbReference type="RefSeq" id="WP_053973420.1">
    <property type="nucleotide sequence ID" value="NZ_FNUE01000001.1"/>
</dbReference>
<dbReference type="EMBL" id="FNUE01000001">
    <property type="protein sequence ID" value="SEE16403.1"/>
    <property type="molecule type" value="Genomic_DNA"/>
</dbReference>
<keyword evidence="1" id="KW-0472">Membrane</keyword>
<dbReference type="Proteomes" id="UP000037716">
    <property type="component" value="Unassembled WGS sequence"/>
</dbReference>
<evidence type="ECO:0000313" key="5">
    <source>
        <dbReference type="Proteomes" id="UP000183071"/>
    </source>
</evidence>
<accession>A0A0M9CFN9</accession>
<dbReference type="STRING" id="1300348.I602_769"/>
<evidence type="ECO:0008006" key="6">
    <source>
        <dbReference type="Google" id="ProtNLM"/>
    </source>
</evidence>
<proteinExistence type="predicted"/>
<dbReference type="PATRIC" id="fig|1300348.6.peg.768"/>
<evidence type="ECO:0000313" key="4">
    <source>
        <dbReference type="Proteomes" id="UP000037716"/>
    </source>
</evidence>
<dbReference type="EMBL" id="LGBR01000001">
    <property type="protein sequence ID" value="KOY51209.1"/>
    <property type="molecule type" value="Genomic_DNA"/>
</dbReference>
<gene>
    <name evidence="2" type="ORF">I602_769</name>
    <name evidence="3" type="ORF">SAMN05444353_1010</name>
</gene>
<reference evidence="2 4" key="1">
    <citation type="submission" date="2015-07" db="EMBL/GenBank/DDBJ databases">
        <title>Genome of Polaribacter dokdonenesis DSW-5, isolated from seawater off Dokdo in Korea.</title>
        <authorList>
            <person name="Yoon K."/>
            <person name="Song J.Y."/>
            <person name="Kim J.F."/>
        </authorList>
    </citation>
    <scope>NUCLEOTIDE SEQUENCE [LARGE SCALE GENOMIC DNA]</scope>
    <source>
        <strain evidence="2 4">DSW-5</strain>
    </source>
</reference>
<keyword evidence="1" id="KW-0812">Transmembrane</keyword>
<evidence type="ECO:0000256" key="1">
    <source>
        <dbReference type="SAM" id="Phobius"/>
    </source>
</evidence>
<evidence type="ECO:0000313" key="3">
    <source>
        <dbReference type="EMBL" id="SEE16403.1"/>
    </source>
</evidence>
<protein>
    <recommendedName>
        <fullName evidence="6">Transmembrane protein</fullName>
    </recommendedName>
</protein>
<feature type="transmembrane region" description="Helical" evidence="1">
    <location>
        <begin position="181"/>
        <end position="198"/>
    </location>
</feature>
<feature type="transmembrane region" description="Helical" evidence="1">
    <location>
        <begin position="152"/>
        <end position="169"/>
    </location>
</feature>
<keyword evidence="1" id="KW-1133">Transmembrane helix</keyword>
<reference evidence="3 5" key="2">
    <citation type="submission" date="2016-10" db="EMBL/GenBank/DDBJ databases">
        <authorList>
            <person name="Varghese N."/>
            <person name="Submissions S."/>
        </authorList>
    </citation>
    <scope>NUCLEOTIDE SEQUENCE [LARGE SCALE GENOMIC DNA]</scope>
    <source>
        <strain evidence="3 5">DSW-5</strain>
    </source>
</reference>
<feature type="transmembrane region" description="Helical" evidence="1">
    <location>
        <begin position="39"/>
        <end position="59"/>
    </location>
</feature>
<feature type="transmembrane region" description="Helical" evidence="1">
    <location>
        <begin position="80"/>
        <end position="97"/>
    </location>
</feature>
<feature type="transmembrane region" description="Helical" evidence="1">
    <location>
        <begin position="129"/>
        <end position="146"/>
    </location>
</feature>
<feature type="transmembrane region" description="Helical" evidence="1">
    <location>
        <begin position="7"/>
        <end position="27"/>
    </location>
</feature>
<name>A0A0M9CFN9_9FLAO</name>
<keyword evidence="5" id="KW-1185">Reference proteome</keyword>
<sequence length="199" mass="22599">MRFHKIISTVFHPIVIPTVGVIIYFLISPLPIERNQKLVTLILIFGATYILPLLLLILLKKFNLINSYQLESKKERRIPLGLMLLLFYGLGNLFSYVDALQDLSLLFYATSIGLILTYILLYFKIKSSIHLLSIGISCGFFMLLSIVDNASYLLIIIINFLIGGLLASSRLHLKAHQPKEVYLGFFIGISSVFGLYWIL</sequence>